<keyword evidence="3" id="KW-0813">Transport</keyword>
<dbReference type="InterPro" id="IPR008969">
    <property type="entry name" value="CarboxyPept-like_regulatory"/>
</dbReference>
<dbReference type="SUPFAM" id="SSF74653">
    <property type="entry name" value="TolA/TonB C-terminal domain"/>
    <property type="match status" value="1"/>
</dbReference>
<evidence type="ECO:0000313" key="13">
    <source>
        <dbReference type="EMBL" id="RHD86098.1"/>
    </source>
</evidence>
<dbReference type="NCBIfam" id="TIGR01352">
    <property type="entry name" value="tonB_Cterm"/>
    <property type="match status" value="1"/>
</dbReference>
<keyword evidence="4" id="KW-1003">Cell membrane</keyword>
<accession>C6IJE4</accession>
<dbReference type="InterPro" id="IPR037682">
    <property type="entry name" value="TonB_C"/>
</dbReference>
<evidence type="ECO:0000256" key="7">
    <source>
        <dbReference type="ARBA" id="ARBA00022927"/>
    </source>
</evidence>
<evidence type="ECO:0000256" key="4">
    <source>
        <dbReference type="ARBA" id="ARBA00022475"/>
    </source>
</evidence>
<evidence type="ECO:0000256" key="3">
    <source>
        <dbReference type="ARBA" id="ARBA00022448"/>
    </source>
</evidence>
<gene>
    <name evidence="13" type="ORF">DW780_16475</name>
    <name evidence="11" type="ORF">GAN91_10015</name>
    <name evidence="12" type="ORF">PO127_18080</name>
</gene>
<keyword evidence="8" id="KW-1133">Transmembrane helix</keyword>
<dbReference type="PROSITE" id="PS52015">
    <property type="entry name" value="TONB_CTD"/>
    <property type="match status" value="1"/>
</dbReference>
<protein>
    <submittedName>
        <fullName evidence="12">TonB family protein</fullName>
    </submittedName>
</protein>
<evidence type="ECO:0000313" key="16">
    <source>
        <dbReference type="Proteomes" id="UP001217776"/>
    </source>
</evidence>
<dbReference type="GO" id="GO:0055085">
    <property type="term" value="P:transmembrane transport"/>
    <property type="evidence" value="ECO:0007669"/>
    <property type="project" value="InterPro"/>
</dbReference>
<keyword evidence="7" id="KW-0653">Protein transport</keyword>
<evidence type="ECO:0000313" key="12">
    <source>
        <dbReference type="EMBL" id="MDC2237650.1"/>
    </source>
</evidence>
<evidence type="ECO:0000256" key="6">
    <source>
        <dbReference type="ARBA" id="ARBA00022692"/>
    </source>
</evidence>
<comment type="subcellular location">
    <subcellularLocation>
        <location evidence="1">Cell inner membrane</location>
        <topology evidence="1">Single-pass membrane protein</topology>
        <orientation evidence="1">Periplasmic side</orientation>
    </subcellularLocation>
</comment>
<evidence type="ECO:0000313" key="14">
    <source>
        <dbReference type="Proteomes" id="UP000284785"/>
    </source>
</evidence>
<evidence type="ECO:0000256" key="9">
    <source>
        <dbReference type="ARBA" id="ARBA00023136"/>
    </source>
</evidence>
<evidence type="ECO:0000256" key="5">
    <source>
        <dbReference type="ARBA" id="ARBA00022519"/>
    </source>
</evidence>
<keyword evidence="9" id="KW-0472">Membrane</keyword>
<dbReference type="GO" id="GO:0031992">
    <property type="term" value="F:energy transducer activity"/>
    <property type="evidence" value="ECO:0007669"/>
    <property type="project" value="TreeGrafter"/>
</dbReference>
<dbReference type="FunFam" id="3.30.1150.10:FF:000002">
    <property type="entry name" value="Energy transducer TonB"/>
    <property type="match status" value="1"/>
</dbReference>
<dbReference type="OMA" id="INENYTW"/>
<dbReference type="Pfam" id="PF13715">
    <property type="entry name" value="CarbopepD_reg_2"/>
    <property type="match status" value="1"/>
</dbReference>
<dbReference type="SUPFAM" id="SSF49464">
    <property type="entry name" value="Carboxypeptidase regulatory domain-like"/>
    <property type="match status" value="1"/>
</dbReference>
<dbReference type="Gene3D" id="3.30.1150.10">
    <property type="match status" value="1"/>
</dbReference>
<keyword evidence="5" id="KW-0997">Cell inner membrane</keyword>
<dbReference type="Proteomes" id="UP001217776">
    <property type="component" value="Unassembled WGS sequence"/>
</dbReference>
<dbReference type="Proteomes" id="UP000436858">
    <property type="component" value="Unassembled WGS sequence"/>
</dbReference>
<proteinExistence type="inferred from homology"/>
<dbReference type="InterPro" id="IPR051045">
    <property type="entry name" value="TonB-dependent_transducer"/>
</dbReference>
<dbReference type="Proteomes" id="UP000284785">
    <property type="component" value="Unassembled WGS sequence"/>
</dbReference>
<feature type="domain" description="TonB C-terminal" evidence="10">
    <location>
        <begin position="144"/>
        <end position="240"/>
    </location>
</feature>
<dbReference type="EMBL" id="WCRY01000008">
    <property type="protein sequence ID" value="KAB4482937.1"/>
    <property type="molecule type" value="Genomic_DNA"/>
</dbReference>
<keyword evidence="6" id="KW-0812">Transmembrane</keyword>
<dbReference type="RefSeq" id="WP_008767430.1">
    <property type="nucleotide sequence ID" value="NZ_BAABXH010000001.1"/>
</dbReference>
<dbReference type="EMBL" id="QSJP01000015">
    <property type="protein sequence ID" value="RHD86098.1"/>
    <property type="molecule type" value="Genomic_DNA"/>
</dbReference>
<comment type="similarity">
    <text evidence="2">Belongs to the TonB family.</text>
</comment>
<dbReference type="AlphaFoldDB" id="A0A0N7IB40"/>
<reference evidence="12" key="3">
    <citation type="submission" date="2022-10" db="EMBL/GenBank/DDBJ databases">
        <title>Human gut microbiome strain richness.</title>
        <authorList>
            <person name="Chen-Liaw A."/>
        </authorList>
    </citation>
    <scope>NUCLEOTIDE SEQUENCE</scope>
    <source>
        <strain evidence="12">1001283st1_A3_1001283B150304_161114</strain>
    </source>
</reference>
<dbReference type="GeneID" id="60924371"/>
<dbReference type="KEGG" id="btho:Btheta7330_05114"/>
<evidence type="ECO:0000259" key="10">
    <source>
        <dbReference type="PROSITE" id="PS52015"/>
    </source>
</evidence>
<evidence type="ECO:0000256" key="1">
    <source>
        <dbReference type="ARBA" id="ARBA00004383"/>
    </source>
</evidence>
<dbReference type="EMBL" id="JAQNVG010000033">
    <property type="protein sequence ID" value="MDC2237650.1"/>
    <property type="molecule type" value="Genomic_DNA"/>
</dbReference>
<evidence type="ECO:0000256" key="2">
    <source>
        <dbReference type="ARBA" id="ARBA00006555"/>
    </source>
</evidence>
<name>A0A0N7IB40_BACT4</name>
<reference evidence="11 15" key="2">
    <citation type="journal article" date="2019" name="Nat. Med.">
        <title>A library of human gut bacterial isolates paired with longitudinal multiomics data enables mechanistic microbiome research.</title>
        <authorList>
            <person name="Poyet M."/>
            <person name="Groussin M."/>
            <person name="Gibbons S.M."/>
            <person name="Avila-Pacheco J."/>
            <person name="Jiang X."/>
            <person name="Kearney S.M."/>
            <person name="Perrotta A.R."/>
            <person name="Berdy B."/>
            <person name="Zhao S."/>
            <person name="Lieberman T.D."/>
            <person name="Swanson P.K."/>
            <person name="Smith M."/>
            <person name="Roesemann S."/>
            <person name="Alexander J.E."/>
            <person name="Rich S.A."/>
            <person name="Livny J."/>
            <person name="Vlamakis H."/>
            <person name="Clish C."/>
            <person name="Bullock K."/>
            <person name="Deik A."/>
            <person name="Scott J."/>
            <person name="Pierce K.A."/>
            <person name="Xavier R.J."/>
            <person name="Alm E.J."/>
        </authorList>
    </citation>
    <scope>NUCLEOTIDE SEQUENCE [LARGE SCALE GENOMIC DNA]</scope>
    <source>
        <strain evidence="11 15">BIOML-A162</strain>
    </source>
</reference>
<dbReference type="PANTHER" id="PTHR33446">
    <property type="entry name" value="PROTEIN TONB-RELATED"/>
    <property type="match status" value="1"/>
</dbReference>
<organism evidence="12 16">
    <name type="scientific">Bacteroides thetaiotaomicron</name>
    <dbReference type="NCBI Taxonomy" id="818"/>
    <lineage>
        <taxon>Bacteria</taxon>
        <taxon>Pseudomonadati</taxon>
        <taxon>Bacteroidota</taxon>
        <taxon>Bacteroidia</taxon>
        <taxon>Bacteroidales</taxon>
        <taxon>Bacteroidaceae</taxon>
        <taxon>Bacteroides</taxon>
    </lineage>
</organism>
<dbReference type="PANTHER" id="PTHR33446:SF2">
    <property type="entry name" value="PROTEIN TONB"/>
    <property type="match status" value="1"/>
</dbReference>
<dbReference type="InterPro" id="IPR006260">
    <property type="entry name" value="TonB/TolA_C"/>
</dbReference>
<sequence>MKRLSFILSFIVCICVANTNDVFSQKRELQQFKGKVTNLQGEPVRAVSIYIPGTGRYTSSDMNGDFSVEAKHKETLRFSHIGMKDVLIQLDKDFPSELLVRMKPDTFQINNIFIQKKQIIKVKPEDMPEQTMINFIINGPDFPGGLSGFDEFIKKNIQYPEEAFQAGEEGQVTVEFTIDVNGYVSDAKVTKSVSASLDKEALRIIESMPRWKSGMQLGRPVAVRMSVPINFVIEQDYQVIDSLQVKTNT</sequence>
<evidence type="ECO:0000313" key="15">
    <source>
        <dbReference type="Proteomes" id="UP000436858"/>
    </source>
</evidence>
<accession>A0A0N7IB40</accession>
<evidence type="ECO:0000256" key="8">
    <source>
        <dbReference type="ARBA" id="ARBA00022989"/>
    </source>
</evidence>
<dbReference type="Pfam" id="PF03544">
    <property type="entry name" value="TonB_C"/>
    <property type="match status" value="1"/>
</dbReference>
<dbReference type="GO" id="GO:0015031">
    <property type="term" value="P:protein transport"/>
    <property type="evidence" value="ECO:0007669"/>
    <property type="project" value="UniProtKB-KW"/>
</dbReference>
<comment type="caution">
    <text evidence="12">The sequence shown here is derived from an EMBL/GenBank/DDBJ whole genome shotgun (WGS) entry which is preliminary data.</text>
</comment>
<evidence type="ECO:0000313" key="11">
    <source>
        <dbReference type="EMBL" id="KAB4482937.1"/>
    </source>
</evidence>
<dbReference type="GO" id="GO:0098797">
    <property type="term" value="C:plasma membrane protein complex"/>
    <property type="evidence" value="ECO:0007669"/>
    <property type="project" value="TreeGrafter"/>
</dbReference>
<reference evidence="13 14" key="1">
    <citation type="submission" date="2018-08" db="EMBL/GenBank/DDBJ databases">
        <title>A genome reference for cultivated species of the human gut microbiota.</title>
        <authorList>
            <person name="Zou Y."/>
            <person name="Xue W."/>
            <person name="Luo G."/>
        </authorList>
    </citation>
    <scope>NUCLEOTIDE SEQUENCE [LARGE SCALE GENOMIC DNA]</scope>
    <source>
        <strain evidence="13 14">AM30-26</strain>
    </source>
</reference>